<evidence type="ECO:0000313" key="2">
    <source>
        <dbReference type="EMBL" id="KAH9313284.1"/>
    </source>
</evidence>
<comment type="caution">
    <text evidence="2">The sequence shown here is derived from an EMBL/GenBank/DDBJ whole genome shotgun (WGS) entry which is preliminary data.</text>
</comment>
<feature type="compositionally biased region" description="Basic and acidic residues" evidence="1">
    <location>
        <begin position="47"/>
        <end position="56"/>
    </location>
</feature>
<evidence type="ECO:0000256" key="1">
    <source>
        <dbReference type="SAM" id="MobiDB-lite"/>
    </source>
</evidence>
<dbReference type="Proteomes" id="UP000824469">
    <property type="component" value="Unassembled WGS sequence"/>
</dbReference>
<feature type="region of interest" description="Disordered" evidence="1">
    <location>
        <begin position="30"/>
        <end position="56"/>
    </location>
</feature>
<feature type="non-terminal residue" evidence="2">
    <location>
        <position position="1"/>
    </location>
</feature>
<dbReference type="EMBL" id="JAHRHJ020000006">
    <property type="protein sequence ID" value="KAH9313284.1"/>
    <property type="molecule type" value="Genomic_DNA"/>
</dbReference>
<evidence type="ECO:0000313" key="3">
    <source>
        <dbReference type="Proteomes" id="UP000824469"/>
    </source>
</evidence>
<gene>
    <name evidence="2" type="ORF">KI387_028319</name>
</gene>
<feature type="non-terminal residue" evidence="2">
    <location>
        <position position="56"/>
    </location>
</feature>
<name>A0AA38FZC3_TAXCH</name>
<keyword evidence="3" id="KW-1185">Reference proteome</keyword>
<accession>A0AA38FZC3</accession>
<proteinExistence type="predicted"/>
<protein>
    <submittedName>
        <fullName evidence="2">Uncharacterized protein</fullName>
    </submittedName>
</protein>
<dbReference type="AlphaFoldDB" id="A0AA38FZC3"/>
<sequence length="56" mass="5681">MVNVAGATEVTNTTFIAGIGPICETTGGKVEVGSIEPNGTDARVGTRAREMDTGMP</sequence>
<reference evidence="2 3" key="1">
    <citation type="journal article" date="2021" name="Nat. Plants">
        <title>The Taxus genome provides insights into paclitaxel biosynthesis.</title>
        <authorList>
            <person name="Xiong X."/>
            <person name="Gou J."/>
            <person name="Liao Q."/>
            <person name="Li Y."/>
            <person name="Zhou Q."/>
            <person name="Bi G."/>
            <person name="Li C."/>
            <person name="Du R."/>
            <person name="Wang X."/>
            <person name="Sun T."/>
            <person name="Guo L."/>
            <person name="Liang H."/>
            <person name="Lu P."/>
            <person name="Wu Y."/>
            <person name="Zhang Z."/>
            <person name="Ro D.K."/>
            <person name="Shang Y."/>
            <person name="Huang S."/>
            <person name="Yan J."/>
        </authorList>
    </citation>
    <scope>NUCLEOTIDE SEQUENCE [LARGE SCALE GENOMIC DNA]</scope>
    <source>
        <strain evidence="2">Ta-2019</strain>
    </source>
</reference>
<organism evidence="2 3">
    <name type="scientific">Taxus chinensis</name>
    <name type="common">Chinese yew</name>
    <name type="synonym">Taxus wallichiana var. chinensis</name>
    <dbReference type="NCBI Taxonomy" id="29808"/>
    <lineage>
        <taxon>Eukaryota</taxon>
        <taxon>Viridiplantae</taxon>
        <taxon>Streptophyta</taxon>
        <taxon>Embryophyta</taxon>
        <taxon>Tracheophyta</taxon>
        <taxon>Spermatophyta</taxon>
        <taxon>Pinopsida</taxon>
        <taxon>Pinidae</taxon>
        <taxon>Conifers II</taxon>
        <taxon>Cupressales</taxon>
        <taxon>Taxaceae</taxon>
        <taxon>Taxus</taxon>
    </lineage>
</organism>